<name>M9M3E6_PAEPP</name>
<evidence type="ECO:0000256" key="1">
    <source>
        <dbReference type="SAM" id="Phobius"/>
    </source>
</evidence>
<feature type="transmembrane region" description="Helical" evidence="1">
    <location>
        <begin position="7"/>
        <end position="25"/>
    </location>
</feature>
<comment type="caution">
    <text evidence="2">The sequence shown here is derived from an EMBL/GenBank/DDBJ whole genome shotgun (WGS) entry which is preliminary data.</text>
</comment>
<dbReference type="EMBL" id="BALG01000046">
    <property type="protein sequence ID" value="GAC41703.1"/>
    <property type="molecule type" value="Genomic_DNA"/>
</dbReference>
<evidence type="ECO:0000313" key="2">
    <source>
        <dbReference type="EMBL" id="GAC41703.1"/>
    </source>
</evidence>
<accession>M9M3E6</accession>
<sequence>MVTMFAYLKGAGASAFVATVCYFLLFISTVDWSRTNTMRTDDLGIIFTTVYSYIGCILGWLLLKLLTKLNIKNIWVSLISYAILGFIFALIISSIYGPLLIGAILFTVAGSVSFYLAQKIHSIVLSWTMVLIGPIAAYITFYYFSYL</sequence>
<dbReference type="AlphaFoldDB" id="M9M3E6"/>
<evidence type="ECO:0000313" key="3">
    <source>
        <dbReference type="Proteomes" id="UP000029453"/>
    </source>
</evidence>
<feature type="transmembrane region" description="Helical" evidence="1">
    <location>
        <begin position="124"/>
        <end position="144"/>
    </location>
</feature>
<protein>
    <submittedName>
        <fullName evidence="2">Uncharacterized protein</fullName>
    </submittedName>
</protein>
<reference evidence="2 3" key="1">
    <citation type="submission" date="2012-10" db="EMBL/GenBank/DDBJ databases">
        <title>Draft Genome Sequence of Paenibacillus popilliae ATCC 14706T.</title>
        <authorList>
            <person name="Iiyama K."/>
            <person name="Mori K."/>
            <person name="Mon H."/>
            <person name="Chieda Y."/>
            <person name="Lee J.M."/>
            <person name="Kusakabe T."/>
            <person name="Tashiro K."/>
            <person name="Asano S."/>
            <person name="Yasunaga-Aoki C."/>
            <person name="Shimizu S."/>
        </authorList>
    </citation>
    <scope>NUCLEOTIDE SEQUENCE [LARGE SCALE GENOMIC DNA]</scope>
    <source>
        <strain evidence="2 3">ATCC 14706</strain>
    </source>
</reference>
<keyword evidence="1" id="KW-0472">Membrane</keyword>
<organism evidence="2 3">
    <name type="scientific">Paenibacillus popilliae ATCC 14706</name>
    <dbReference type="NCBI Taxonomy" id="1212764"/>
    <lineage>
        <taxon>Bacteria</taxon>
        <taxon>Bacillati</taxon>
        <taxon>Bacillota</taxon>
        <taxon>Bacilli</taxon>
        <taxon>Bacillales</taxon>
        <taxon>Paenibacillaceae</taxon>
        <taxon>Paenibacillus</taxon>
    </lineage>
</organism>
<proteinExistence type="predicted"/>
<feature type="transmembrane region" description="Helical" evidence="1">
    <location>
        <begin position="75"/>
        <end position="93"/>
    </location>
</feature>
<gene>
    <name evidence="2" type="ORF">PPOP_1054</name>
</gene>
<feature type="transmembrane region" description="Helical" evidence="1">
    <location>
        <begin position="99"/>
        <end position="117"/>
    </location>
</feature>
<dbReference type="Proteomes" id="UP000029453">
    <property type="component" value="Unassembled WGS sequence"/>
</dbReference>
<feature type="transmembrane region" description="Helical" evidence="1">
    <location>
        <begin position="45"/>
        <end position="63"/>
    </location>
</feature>
<keyword evidence="1" id="KW-0812">Transmembrane</keyword>
<keyword evidence="1" id="KW-1133">Transmembrane helix</keyword>
<keyword evidence="3" id="KW-1185">Reference proteome</keyword>